<organism evidence="2 3">
    <name type="scientific">Schaalia hyovaginalis</name>
    <dbReference type="NCBI Taxonomy" id="29316"/>
    <lineage>
        <taxon>Bacteria</taxon>
        <taxon>Bacillati</taxon>
        <taxon>Actinomycetota</taxon>
        <taxon>Actinomycetes</taxon>
        <taxon>Actinomycetales</taxon>
        <taxon>Actinomycetaceae</taxon>
        <taxon>Schaalia</taxon>
    </lineage>
</organism>
<dbReference type="Gene3D" id="1.10.10.10">
    <property type="entry name" value="Winged helix-like DNA-binding domain superfamily/Winged helix DNA-binding domain"/>
    <property type="match status" value="1"/>
</dbReference>
<dbReference type="InterPro" id="IPR036388">
    <property type="entry name" value="WH-like_DNA-bd_sf"/>
</dbReference>
<dbReference type="SUPFAM" id="SSF53067">
    <property type="entry name" value="Actin-like ATPase domain"/>
    <property type="match status" value="1"/>
</dbReference>
<dbReference type="AlphaFoldDB" id="A0A923IY64"/>
<dbReference type="PANTHER" id="PTHR18964:SF173">
    <property type="entry name" value="GLUCOKINASE"/>
    <property type="match status" value="1"/>
</dbReference>
<dbReference type="PANTHER" id="PTHR18964">
    <property type="entry name" value="ROK (REPRESSOR, ORF, KINASE) FAMILY"/>
    <property type="match status" value="1"/>
</dbReference>
<dbReference type="Proteomes" id="UP000617426">
    <property type="component" value="Unassembled WGS sequence"/>
</dbReference>
<dbReference type="Gene3D" id="3.30.420.40">
    <property type="match status" value="2"/>
</dbReference>
<dbReference type="Pfam" id="PF00480">
    <property type="entry name" value="ROK"/>
    <property type="match status" value="1"/>
</dbReference>
<evidence type="ECO:0000313" key="3">
    <source>
        <dbReference type="Proteomes" id="UP000617426"/>
    </source>
</evidence>
<comment type="similarity">
    <text evidence="1">Belongs to the ROK (NagC/XylR) family.</text>
</comment>
<dbReference type="EMBL" id="JACHMK010000001">
    <property type="protein sequence ID" value="MBB6335168.1"/>
    <property type="molecule type" value="Genomic_DNA"/>
</dbReference>
<proteinExistence type="inferred from homology"/>
<keyword evidence="2" id="KW-0418">Kinase</keyword>
<comment type="caution">
    <text evidence="2">The sequence shown here is derived from an EMBL/GenBank/DDBJ whole genome shotgun (WGS) entry which is preliminary data.</text>
</comment>
<protein>
    <submittedName>
        <fullName evidence="2">NBD/HSP70 family sugar kinase</fullName>
    </submittedName>
</protein>
<gene>
    <name evidence="2" type="ORF">HD592_001733</name>
</gene>
<dbReference type="RefSeq" id="WP_184453397.1">
    <property type="nucleotide sequence ID" value="NZ_JACHMK010000001.1"/>
</dbReference>
<dbReference type="InterPro" id="IPR043129">
    <property type="entry name" value="ATPase_NBD"/>
</dbReference>
<reference evidence="2" key="1">
    <citation type="submission" date="2020-08" db="EMBL/GenBank/DDBJ databases">
        <title>Sequencing the genomes of 1000 actinobacteria strains.</title>
        <authorList>
            <person name="Klenk H.-P."/>
        </authorList>
    </citation>
    <scope>NUCLEOTIDE SEQUENCE</scope>
    <source>
        <strain evidence="2">DSM 10695</strain>
    </source>
</reference>
<keyword evidence="3" id="KW-1185">Reference proteome</keyword>
<accession>A0A923IY64</accession>
<evidence type="ECO:0000256" key="1">
    <source>
        <dbReference type="ARBA" id="ARBA00006479"/>
    </source>
</evidence>
<name>A0A923IY64_9ACTO</name>
<keyword evidence="2" id="KW-0808">Transferase</keyword>
<sequence length="386" mass="40050">MPADAAPSLRLEIHRRILDLVRTGRAQTRGDLVALLPASPSIVSLRTRELIDSGELIDIGPLPSGTGRPSRGIALASSERTVLAADLGTHHARLGLAKAHGEIVDFRSLKIDSSIGPQKVLDLLFTTIDEMIADNIDSGSPAAACIGLPAPIDHKKGWVDSGSRLRGWHHFPIADLFSARFGIPVAIENDADIMALGEHLEHPELQHSITVKAGGSIGVGVVIDSRLHRGATGAAGDIVHVRMPAFGNLPCACGKSGCLDTVLSGLALARQWSEAVGRPQDLEDLLNADFNAGGAALELLRTAGSRLGEALSVIAGLLNPDAVFIGGRLSTSETFLAAIRAALYANCHPLITRNLVIEATSAGIDAALKGAVASAAAIGGLSTDMG</sequence>
<dbReference type="GO" id="GO:0016301">
    <property type="term" value="F:kinase activity"/>
    <property type="evidence" value="ECO:0007669"/>
    <property type="project" value="UniProtKB-KW"/>
</dbReference>
<dbReference type="InterPro" id="IPR000600">
    <property type="entry name" value="ROK"/>
</dbReference>
<evidence type="ECO:0000313" key="2">
    <source>
        <dbReference type="EMBL" id="MBB6335168.1"/>
    </source>
</evidence>